<dbReference type="RefSeq" id="WP_075022312.1">
    <property type="nucleotide sequence ID" value="NZ_FOVH01000009.1"/>
</dbReference>
<sequence length="65" mass="7313">MRTEDAAEEIRPLGEYRALLRAEEASVVERLRASTVEHLRARTLTCARAASEARVSPDTLSRWTS</sequence>
<organism evidence="1 2">
    <name type="scientific">Actinomadura madurae</name>
    <dbReference type="NCBI Taxonomy" id="1993"/>
    <lineage>
        <taxon>Bacteria</taxon>
        <taxon>Bacillati</taxon>
        <taxon>Actinomycetota</taxon>
        <taxon>Actinomycetes</taxon>
        <taxon>Streptosporangiales</taxon>
        <taxon>Thermomonosporaceae</taxon>
        <taxon>Actinomadura</taxon>
    </lineage>
</organism>
<gene>
    <name evidence="1" type="ORF">SAMN04489713_10947</name>
</gene>
<name>A0A1I5JL82_9ACTN</name>
<evidence type="ECO:0000313" key="2">
    <source>
        <dbReference type="Proteomes" id="UP000183413"/>
    </source>
</evidence>
<dbReference type="STRING" id="1993.SAMN04489713_10947"/>
<proteinExistence type="predicted"/>
<accession>A0A1I5JL82</accession>
<reference evidence="1 2" key="1">
    <citation type="submission" date="2016-10" db="EMBL/GenBank/DDBJ databases">
        <authorList>
            <person name="de Groot N.N."/>
        </authorList>
    </citation>
    <scope>NUCLEOTIDE SEQUENCE [LARGE SCALE GENOMIC DNA]</scope>
    <source>
        <strain evidence="1 2">DSM 43067</strain>
    </source>
</reference>
<dbReference type="AlphaFoldDB" id="A0A1I5JL82"/>
<evidence type="ECO:0000313" key="1">
    <source>
        <dbReference type="EMBL" id="SFO73567.1"/>
    </source>
</evidence>
<dbReference type="Proteomes" id="UP000183413">
    <property type="component" value="Unassembled WGS sequence"/>
</dbReference>
<protein>
    <submittedName>
        <fullName evidence="1">Uncharacterized protein</fullName>
    </submittedName>
</protein>
<dbReference type="EMBL" id="FOVH01000009">
    <property type="protein sequence ID" value="SFO73567.1"/>
    <property type="molecule type" value="Genomic_DNA"/>
</dbReference>
<dbReference type="InParanoid" id="A0A1I5JL82"/>
<keyword evidence="2" id="KW-1185">Reference proteome</keyword>